<dbReference type="Pfam" id="PF01478">
    <property type="entry name" value="Peptidase_A24"/>
    <property type="match status" value="1"/>
</dbReference>
<keyword evidence="2" id="KW-0812">Transmembrane</keyword>
<keyword evidence="2" id="KW-1133">Transmembrane helix</keyword>
<protein>
    <submittedName>
        <fullName evidence="4">A24 family peptidase</fullName>
        <ecNumber evidence="4">3.4.23.-</ecNumber>
    </submittedName>
</protein>
<dbReference type="GO" id="GO:0016787">
    <property type="term" value="F:hydrolase activity"/>
    <property type="evidence" value="ECO:0007669"/>
    <property type="project" value="UniProtKB-KW"/>
</dbReference>
<organism evidence="4 5">
    <name type="scientific">Brevibacillus brevis</name>
    <name type="common">Bacillus brevis</name>
    <dbReference type="NCBI Taxonomy" id="1393"/>
    <lineage>
        <taxon>Bacteria</taxon>
        <taxon>Bacillati</taxon>
        <taxon>Bacillota</taxon>
        <taxon>Bacilli</taxon>
        <taxon>Bacillales</taxon>
        <taxon>Paenibacillaceae</taxon>
        <taxon>Brevibacillus</taxon>
    </lineage>
</organism>
<evidence type="ECO:0000256" key="1">
    <source>
        <dbReference type="ARBA" id="ARBA00005801"/>
    </source>
</evidence>
<sequence>MTDIVLYGLLTVAACFDWHLRKIPNALTFPVMITGLCHQWQAGTPWTAIEGVAGAFLLTLLPVACKGMGMGDQKLLMAFGAWSSWDDVYSLFWHSVLLCLLAAALLPRTWKRLWANLRKVAIGWRAHRQLWFPGSGQAAFVFPYAVFLLGAFFVQQLRVWEVLLG</sequence>
<dbReference type="Proteomes" id="UP001256827">
    <property type="component" value="Chromosome"/>
</dbReference>
<dbReference type="RefSeq" id="WP_310767936.1">
    <property type="nucleotide sequence ID" value="NZ_CP134050.1"/>
</dbReference>
<keyword evidence="2" id="KW-0472">Membrane</keyword>
<comment type="similarity">
    <text evidence="1">Belongs to the peptidase A24 family.</text>
</comment>
<reference evidence="4 5" key="1">
    <citation type="submission" date="2023-09" db="EMBL/GenBank/DDBJ databases">
        <title>Complete Genome and Methylome dissection of Bacillus brevis NEB573 original source of BbsI restriction endonuclease.</title>
        <authorList>
            <person name="Fomenkov A."/>
            <person name="Roberts R.D."/>
        </authorList>
    </citation>
    <scope>NUCLEOTIDE SEQUENCE [LARGE SCALE GENOMIC DNA]</scope>
    <source>
        <strain evidence="4 5">NEB573</strain>
    </source>
</reference>
<feature type="domain" description="Prepilin type IV endopeptidase peptidase" evidence="3">
    <location>
        <begin position="4"/>
        <end position="102"/>
    </location>
</feature>
<keyword evidence="4" id="KW-0378">Hydrolase</keyword>
<dbReference type="InterPro" id="IPR050882">
    <property type="entry name" value="Prepilin_peptidase/N-MTase"/>
</dbReference>
<accession>A0ABY9T9C7</accession>
<dbReference type="PANTHER" id="PTHR30487:SF0">
    <property type="entry name" value="PREPILIN LEADER PEPTIDASE_N-METHYLTRANSFERASE-RELATED"/>
    <property type="match status" value="1"/>
</dbReference>
<feature type="transmembrane region" description="Helical" evidence="2">
    <location>
        <begin position="91"/>
        <end position="110"/>
    </location>
</feature>
<proteinExistence type="inferred from homology"/>
<gene>
    <name evidence="4" type="ORF">RGB73_01000</name>
</gene>
<evidence type="ECO:0000313" key="5">
    <source>
        <dbReference type="Proteomes" id="UP001256827"/>
    </source>
</evidence>
<dbReference type="InterPro" id="IPR000045">
    <property type="entry name" value="Prepilin_IV_endopep_pep"/>
</dbReference>
<name>A0ABY9T9C7_BREBE</name>
<dbReference type="EC" id="3.4.23.-" evidence="4"/>
<evidence type="ECO:0000259" key="3">
    <source>
        <dbReference type="Pfam" id="PF01478"/>
    </source>
</evidence>
<evidence type="ECO:0000256" key="2">
    <source>
        <dbReference type="SAM" id="Phobius"/>
    </source>
</evidence>
<dbReference type="PANTHER" id="PTHR30487">
    <property type="entry name" value="TYPE 4 PREPILIN-LIKE PROTEINS LEADER PEPTIDE-PROCESSING ENZYME"/>
    <property type="match status" value="1"/>
</dbReference>
<feature type="transmembrane region" description="Helical" evidence="2">
    <location>
        <begin position="130"/>
        <end position="154"/>
    </location>
</feature>
<dbReference type="Gene3D" id="1.20.120.1220">
    <property type="match status" value="1"/>
</dbReference>
<evidence type="ECO:0000313" key="4">
    <source>
        <dbReference type="EMBL" id="WNC14998.1"/>
    </source>
</evidence>
<keyword evidence="5" id="KW-1185">Reference proteome</keyword>
<dbReference type="EMBL" id="CP134050">
    <property type="protein sequence ID" value="WNC14998.1"/>
    <property type="molecule type" value="Genomic_DNA"/>
</dbReference>